<reference evidence="6 7" key="1">
    <citation type="submission" date="2019-04" db="EMBL/GenBank/DDBJ databases">
        <authorList>
            <consortium name="Pathogen Informatics"/>
        </authorList>
    </citation>
    <scope>NUCLEOTIDE SEQUENCE [LARGE SCALE GENOMIC DNA]</scope>
    <source>
        <strain evidence="6 7">NCTC9185</strain>
    </source>
</reference>
<dbReference type="GO" id="GO:0003700">
    <property type="term" value="F:DNA-binding transcription factor activity"/>
    <property type="evidence" value="ECO:0007669"/>
    <property type="project" value="InterPro"/>
</dbReference>
<evidence type="ECO:0000256" key="2">
    <source>
        <dbReference type="ARBA" id="ARBA00023125"/>
    </source>
</evidence>
<feature type="region of interest" description="Disordered" evidence="4">
    <location>
        <begin position="32"/>
        <end position="65"/>
    </location>
</feature>
<sequence>MSYSIGEFARLCGINATTLRAWQRRYGLLKPLRTDGGHRQYSDDDIPAGAKNSRLGQKRGACQPG</sequence>
<protein>
    <submittedName>
        <fullName evidence="6">HTH-type transcriptional repressor YcgE</fullName>
    </submittedName>
</protein>
<dbReference type="PANTHER" id="PTHR30204:SF67">
    <property type="entry name" value="HTH-TYPE TRANSCRIPTIONAL REGULATOR MLRA-RELATED"/>
    <property type="match status" value="1"/>
</dbReference>
<evidence type="ECO:0000313" key="7">
    <source>
        <dbReference type="Proteomes" id="UP000339249"/>
    </source>
</evidence>
<evidence type="ECO:0000256" key="4">
    <source>
        <dbReference type="SAM" id="MobiDB-lite"/>
    </source>
</evidence>
<dbReference type="Proteomes" id="UP000339249">
    <property type="component" value="Unassembled WGS sequence"/>
</dbReference>
<dbReference type="EMBL" id="CABDVU010000001">
    <property type="protein sequence ID" value="VTN15546.1"/>
    <property type="molecule type" value="Genomic_DNA"/>
</dbReference>
<accession>A0A4U9DD00</accession>
<proteinExistence type="predicted"/>
<dbReference type="PROSITE" id="PS00552">
    <property type="entry name" value="HTH_MERR_1"/>
    <property type="match status" value="1"/>
</dbReference>
<dbReference type="InterPro" id="IPR000551">
    <property type="entry name" value="MerR-type_HTH_dom"/>
</dbReference>
<name>A0A4U9DD00_RAOTE</name>
<dbReference type="SMART" id="SM00422">
    <property type="entry name" value="HTH_MERR"/>
    <property type="match status" value="1"/>
</dbReference>
<feature type="domain" description="HTH merR-type" evidence="5">
    <location>
        <begin position="1"/>
        <end position="46"/>
    </location>
</feature>
<evidence type="ECO:0000256" key="1">
    <source>
        <dbReference type="ARBA" id="ARBA00023015"/>
    </source>
</evidence>
<dbReference type="SUPFAM" id="SSF46955">
    <property type="entry name" value="Putative DNA-binding domain"/>
    <property type="match status" value="1"/>
</dbReference>
<feature type="compositionally biased region" description="Basic and acidic residues" evidence="4">
    <location>
        <begin position="32"/>
        <end position="42"/>
    </location>
</feature>
<dbReference type="InterPro" id="IPR047057">
    <property type="entry name" value="MerR_fam"/>
</dbReference>
<organism evidence="6 7">
    <name type="scientific">Raoultella terrigena</name>
    <name type="common">Klebsiella terrigena</name>
    <dbReference type="NCBI Taxonomy" id="577"/>
    <lineage>
        <taxon>Bacteria</taxon>
        <taxon>Pseudomonadati</taxon>
        <taxon>Pseudomonadota</taxon>
        <taxon>Gammaproteobacteria</taxon>
        <taxon>Enterobacterales</taxon>
        <taxon>Enterobacteriaceae</taxon>
        <taxon>Klebsiella/Raoultella group</taxon>
        <taxon>Raoultella</taxon>
    </lineage>
</organism>
<dbReference type="PANTHER" id="PTHR30204">
    <property type="entry name" value="REDOX-CYCLING DRUG-SENSING TRANSCRIPTIONAL ACTIVATOR SOXR"/>
    <property type="match status" value="1"/>
</dbReference>
<keyword evidence="3" id="KW-0804">Transcription</keyword>
<dbReference type="Gene3D" id="1.10.1660.10">
    <property type="match status" value="1"/>
</dbReference>
<dbReference type="InterPro" id="IPR009061">
    <property type="entry name" value="DNA-bd_dom_put_sf"/>
</dbReference>
<evidence type="ECO:0000256" key="3">
    <source>
        <dbReference type="ARBA" id="ARBA00023163"/>
    </source>
</evidence>
<dbReference type="PROSITE" id="PS50937">
    <property type="entry name" value="HTH_MERR_2"/>
    <property type="match status" value="1"/>
</dbReference>
<keyword evidence="1" id="KW-0805">Transcription regulation</keyword>
<dbReference type="GO" id="GO:0003677">
    <property type="term" value="F:DNA binding"/>
    <property type="evidence" value="ECO:0007669"/>
    <property type="project" value="UniProtKB-KW"/>
</dbReference>
<dbReference type="Pfam" id="PF00376">
    <property type="entry name" value="MerR"/>
    <property type="match status" value="1"/>
</dbReference>
<gene>
    <name evidence="6" type="primary">ycgE_2</name>
    <name evidence="6" type="ORF">NCTC9185_07634</name>
</gene>
<keyword evidence="2" id="KW-0238">DNA-binding</keyword>
<dbReference type="AlphaFoldDB" id="A0A4U9DD00"/>
<evidence type="ECO:0000259" key="5">
    <source>
        <dbReference type="PROSITE" id="PS50937"/>
    </source>
</evidence>
<evidence type="ECO:0000313" key="6">
    <source>
        <dbReference type="EMBL" id="VTN15546.1"/>
    </source>
</evidence>